<keyword evidence="2" id="KW-1005">Bacterial flagellum biogenesis</keyword>
<gene>
    <name evidence="4" type="ORF">S101395_03103</name>
</gene>
<dbReference type="Pfam" id="PF03963">
    <property type="entry name" value="FlgD"/>
    <property type="match status" value="1"/>
</dbReference>
<dbReference type="EMBL" id="CP021920">
    <property type="protein sequence ID" value="ASB89610.1"/>
    <property type="molecule type" value="Genomic_DNA"/>
</dbReference>
<dbReference type="Proteomes" id="UP000196877">
    <property type="component" value="Chromosome"/>
</dbReference>
<evidence type="ECO:0000313" key="4">
    <source>
        <dbReference type="EMBL" id="ASB89610.1"/>
    </source>
</evidence>
<evidence type="ECO:0000256" key="1">
    <source>
        <dbReference type="ARBA" id="ARBA00010577"/>
    </source>
</evidence>
<feature type="region of interest" description="Disordered" evidence="3">
    <location>
        <begin position="1"/>
        <end position="32"/>
    </location>
</feature>
<dbReference type="RefSeq" id="WP_006638169.1">
    <property type="nucleotide sequence ID" value="NZ_BORD01000004.1"/>
</dbReference>
<name>A0ABN5AJM4_9BACI</name>
<organism evidence="4 5">
    <name type="scientific">Bacillus sonorensis</name>
    <dbReference type="NCBI Taxonomy" id="119858"/>
    <lineage>
        <taxon>Bacteria</taxon>
        <taxon>Bacillati</taxon>
        <taxon>Bacillota</taxon>
        <taxon>Bacilli</taxon>
        <taxon>Bacillales</taxon>
        <taxon>Bacillaceae</taxon>
        <taxon>Bacillus</taxon>
    </lineage>
</organism>
<dbReference type="InterPro" id="IPR005648">
    <property type="entry name" value="FlgD"/>
</dbReference>
<feature type="compositionally biased region" description="Low complexity" evidence="3">
    <location>
        <begin position="1"/>
        <end position="23"/>
    </location>
</feature>
<protein>
    <submittedName>
        <fullName evidence="4">FlaA locus uncharacterized protein YlxG</fullName>
    </submittedName>
</protein>
<sequence>MSETTAAARTQITAAANANSTASSEKKTASGSSNLGKDDFLKLLVKQLQYQDPLNPMEDREFIAQMATFSSLEQLTNLNTTMSTFVGLQDPMSMYVDWIGKEVTYENENREEKTALVKSIKSSDGQYKLVLDDGTEVSPWNVTAVGVSAK</sequence>
<accession>A0ABN5AJM4</accession>
<reference evidence="4 5" key="1">
    <citation type="submission" date="2017-06" db="EMBL/GenBank/DDBJ databases">
        <title>Genome sequence of Bacillus sonorensis strain SRCM101395.</title>
        <authorList>
            <person name="Cho S.H."/>
        </authorList>
    </citation>
    <scope>NUCLEOTIDE SEQUENCE [LARGE SCALE GENOMIC DNA]</scope>
    <source>
        <strain evidence="4 5">SRCM101395</strain>
    </source>
</reference>
<keyword evidence="5" id="KW-1185">Reference proteome</keyword>
<dbReference type="NCBIfam" id="NF007197">
    <property type="entry name" value="PRK09618.1"/>
    <property type="match status" value="1"/>
</dbReference>
<dbReference type="GeneID" id="92852953"/>
<evidence type="ECO:0000313" key="5">
    <source>
        <dbReference type="Proteomes" id="UP000196877"/>
    </source>
</evidence>
<proteinExistence type="inferred from homology"/>
<evidence type="ECO:0000256" key="3">
    <source>
        <dbReference type="SAM" id="MobiDB-lite"/>
    </source>
</evidence>
<evidence type="ECO:0000256" key="2">
    <source>
        <dbReference type="ARBA" id="ARBA00022795"/>
    </source>
</evidence>
<comment type="similarity">
    <text evidence="1">Belongs to the FlgD family.</text>
</comment>